<dbReference type="EMBL" id="FQXV01000012">
    <property type="protein sequence ID" value="SHI17785.1"/>
    <property type="molecule type" value="Genomic_DNA"/>
</dbReference>
<proteinExistence type="predicted"/>
<feature type="transmembrane region" description="Helical" evidence="5">
    <location>
        <begin position="120"/>
        <end position="140"/>
    </location>
</feature>
<feature type="transmembrane region" description="Helical" evidence="5">
    <location>
        <begin position="64"/>
        <end position="81"/>
    </location>
</feature>
<evidence type="ECO:0000256" key="1">
    <source>
        <dbReference type="ARBA" id="ARBA00004141"/>
    </source>
</evidence>
<dbReference type="PANTHER" id="PTHR43359:SF1">
    <property type="entry name" value="FORMATE HYDROGENLYASE SUBUNIT 4-RELATED"/>
    <property type="match status" value="1"/>
</dbReference>
<accession>A0A1M5Z0G7</accession>
<keyword evidence="3 5" id="KW-1133">Transmembrane helix</keyword>
<keyword evidence="4 5" id="KW-0472">Membrane</keyword>
<feature type="transmembrane region" description="Helical" evidence="5">
    <location>
        <begin position="86"/>
        <end position="108"/>
    </location>
</feature>
<comment type="subcellular location">
    <subcellularLocation>
        <location evidence="1">Membrane</location>
        <topology evidence="1">Multi-pass membrane protein</topology>
    </subcellularLocation>
</comment>
<evidence type="ECO:0000256" key="3">
    <source>
        <dbReference type="ARBA" id="ARBA00022989"/>
    </source>
</evidence>
<dbReference type="GO" id="GO:0016829">
    <property type="term" value="F:lyase activity"/>
    <property type="evidence" value="ECO:0007669"/>
    <property type="project" value="UniProtKB-KW"/>
</dbReference>
<protein>
    <submittedName>
        <fullName evidence="6">Formate hydrogenlyase subunit 4</fullName>
    </submittedName>
</protein>
<feature type="transmembrane region" description="Helical" evidence="5">
    <location>
        <begin position="217"/>
        <end position="244"/>
    </location>
</feature>
<name>A0A1M5Z0G7_9FIRM</name>
<dbReference type="InterPro" id="IPR001694">
    <property type="entry name" value="NADH_UbQ_OxRdtase_su1/FPO"/>
</dbReference>
<evidence type="ECO:0000256" key="5">
    <source>
        <dbReference type="SAM" id="Phobius"/>
    </source>
</evidence>
<sequence length="283" mass="31584">MKILLTTVLFIILAPVAGGLLSGFDRKISARMQKRVGPSILQPFYDVLKLFQKENVVVNISQNLYAFCFLFFTVFTGVLFFNGADILLIIFSLTLAGIFFVLGGYSTFSPYSFIGSERELLSMVADEPMIILTAVGMYMVTKSFSVADIAAYGTPLFFYIPGVFLGFLFILTIKLKKSPFDLSTSHHAHQELVSGVTTEFSGKPLAWIELAHWYENVFLLGIVYLFFAPVPVIGVAVALLAYFLEIFIDNINARVKWQWMLKSAWGAAIGLGVLNIFILYIVQ</sequence>
<organism evidence="6 7">
    <name type="scientific">Sporobacter termitidis DSM 10068</name>
    <dbReference type="NCBI Taxonomy" id="1123282"/>
    <lineage>
        <taxon>Bacteria</taxon>
        <taxon>Bacillati</taxon>
        <taxon>Bacillota</taxon>
        <taxon>Clostridia</taxon>
        <taxon>Eubacteriales</taxon>
        <taxon>Oscillospiraceae</taxon>
        <taxon>Sporobacter</taxon>
    </lineage>
</organism>
<feature type="transmembrane region" description="Helical" evidence="5">
    <location>
        <begin position="264"/>
        <end position="282"/>
    </location>
</feature>
<reference evidence="6 7" key="1">
    <citation type="submission" date="2016-11" db="EMBL/GenBank/DDBJ databases">
        <authorList>
            <person name="Jaros S."/>
            <person name="Januszkiewicz K."/>
            <person name="Wedrychowicz H."/>
        </authorList>
    </citation>
    <scope>NUCLEOTIDE SEQUENCE [LARGE SCALE GENOMIC DNA]</scope>
    <source>
        <strain evidence="6 7">DSM 10068</strain>
    </source>
</reference>
<dbReference type="Proteomes" id="UP000183995">
    <property type="component" value="Unassembled WGS sequence"/>
</dbReference>
<evidence type="ECO:0000256" key="4">
    <source>
        <dbReference type="ARBA" id="ARBA00023136"/>
    </source>
</evidence>
<feature type="transmembrane region" description="Helical" evidence="5">
    <location>
        <begin position="152"/>
        <end position="173"/>
    </location>
</feature>
<dbReference type="GO" id="GO:0005886">
    <property type="term" value="C:plasma membrane"/>
    <property type="evidence" value="ECO:0007669"/>
    <property type="project" value="TreeGrafter"/>
</dbReference>
<keyword evidence="7" id="KW-1185">Reference proteome</keyword>
<evidence type="ECO:0000256" key="2">
    <source>
        <dbReference type="ARBA" id="ARBA00022692"/>
    </source>
</evidence>
<dbReference type="RefSeq" id="WP_073080732.1">
    <property type="nucleotide sequence ID" value="NZ_FQXV01000012.1"/>
</dbReference>
<dbReference type="STRING" id="1123282.SAMN02745823_03049"/>
<dbReference type="AlphaFoldDB" id="A0A1M5Z0G7"/>
<dbReference type="InterPro" id="IPR052561">
    <property type="entry name" value="ComplexI_Subunit1"/>
</dbReference>
<dbReference type="OrthoDB" id="9778499at2"/>
<dbReference type="PANTHER" id="PTHR43359">
    <property type="entry name" value="FORMATE HYDROGENLYASE SUBUNIT 4"/>
    <property type="match status" value="1"/>
</dbReference>
<keyword evidence="6" id="KW-0456">Lyase</keyword>
<evidence type="ECO:0000313" key="6">
    <source>
        <dbReference type="EMBL" id="SHI17785.1"/>
    </source>
</evidence>
<evidence type="ECO:0000313" key="7">
    <source>
        <dbReference type="Proteomes" id="UP000183995"/>
    </source>
</evidence>
<dbReference type="Pfam" id="PF00146">
    <property type="entry name" value="NADHdh"/>
    <property type="match status" value="1"/>
</dbReference>
<gene>
    <name evidence="6" type="ORF">SAMN02745823_03049</name>
</gene>
<keyword evidence="2 5" id="KW-0812">Transmembrane</keyword>